<feature type="chain" id="PRO_5003606490" evidence="4">
    <location>
        <begin position="35"/>
        <end position="369"/>
    </location>
</feature>
<dbReference type="PATRIC" id="fig|1150469.3.peg.251"/>
<dbReference type="EMBL" id="HE663493">
    <property type="protein sequence ID" value="CCG06826.1"/>
    <property type="molecule type" value="Genomic_DNA"/>
</dbReference>
<dbReference type="InterPro" id="IPR039246">
    <property type="entry name" value="Flagellar_FlgA"/>
</dbReference>
<dbReference type="InterPro" id="IPR017585">
    <property type="entry name" value="SAF_FlgA"/>
</dbReference>
<evidence type="ECO:0000256" key="4">
    <source>
        <dbReference type="SAM" id="SignalP"/>
    </source>
</evidence>
<sequence>MLPFTSCRVGASRRRWEAGLLLVALGGVAFPSFAAEAPAAAVHAPPSPEGKERTASPYGTPADDAMIPMLAETIALRRAVDVEGPFVTLGDLFTGVGEKADVAVARAPRPGRSSTLDAQWLSQAARTYGVAWTPRSPLDQAVVTRPGVTVAQDLIEQALRPVLVNLGASDSMSMEITNARTSLSVPPGEPPTLRVLEETYDPQTRRFTAVLEAPAGAPDAQRVQIAGRFLETREVPVLIRRIGRGERIRTEDVVMQRVRADGLPADVLTDPMDVVGMEVQGAPREGHPLRRVDVSRPQIVRKGALVTMELRVPGMVLTARGRTMEGGSQGEAIRVTNLASNQVVMATVAGPDLVVVSPASGSRPQTASR</sequence>
<dbReference type="KEGG" id="rpm:RSPPHO_00200"/>
<dbReference type="Gene3D" id="2.30.30.760">
    <property type="match status" value="1"/>
</dbReference>
<evidence type="ECO:0000256" key="3">
    <source>
        <dbReference type="ARBA" id="ARBA00022764"/>
    </source>
</evidence>
<feature type="domain" description="SAF" evidence="5">
    <location>
        <begin position="233"/>
        <end position="295"/>
    </location>
</feature>
<dbReference type="PANTHER" id="PTHR36307">
    <property type="entry name" value="FLAGELLA BASAL BODY P-RING FORMATION PROTEIN FLGA"/>
    <property type="match status" value="1"/>
</dbReference>
<dbReference type="NCBIfam" id="TIGR03170">
    <property type="entry name" value="flgA_cterm"/>
    <property type="match status" value="1"/>
</dbReference>
<evidence type="ECO:0000256" key="2">
    <source>
        <dbReference type="ARBA" id="ARBA00022729"/>
    </source>
</evidence>
<name>H6SME3_PARPM</name>
<keyword evidence="7" id="KW-1185">Reference proteome</keyword>
<dbReference type="Proteomes" id="UP000033220">
    <property type="component" value="Chromosome DSM 122"/>
</dbReference>
<gene>
    <name evidence="6" type="ORF">RSPPHO_00200</name>
</gene>
<organism evidence="6 7">
    <name type="scientific">Pararhodospirillum photometricum DSM 122</name>
    <dbReference type="NCBI Taxonomy" id="1150469"/>
    <lineage>
        <taxon>Bacteria</taxon>
        <taxon>Pseudomonadati</taxon>
        <taxon>Pseudomonadota</taxon>
        <taxon>Alphaproteobacteria</taxon>
        <taxon>Rhodospirillales</taxon>
        <taxon>Rhodospirillaceae</taxon>
        <taxon>Pararhodospirillum</taxon>
    </lineage>
</organism>
<dbReference type="RefSeq" id="WP_014413466.1">
    <property type="nucleotide sequence ID" value="NC_017059.1"/>
</dbReference>
<protein>
    <submittedName>
        <fullName evidence="6">Flageller protein FlgA</fullName>
    </submittedName>
</protein>
<dbReference type="STRING" id="1150469.RSPPHO_00200"/>
<keyword evidence="3" id="KW-0574">Periplasm</keyword>
<dbReference type="HOGENOM" id="CLU_061553_0_0_5"/>
<evidence type="ECO:0000259" key="5">
    <source>
        <dbReference type="SMART" id="SM00858"/>
    </source>
</evidence>
<dbReference type="eggNOG" id="COG1261">
    <property type="taxonomic scope" value="Bacteria"/>
</dbReference>
<keyword evidence="2 4" id="KW-0732">Signal</keyword>
<dbReference type="GO" id="GO:0044780">
    <property type="term" value="P:bacterial-type flagellum assembly"/>
    <property type="evidence" value="ECO:0007669"/>
    <property type="project" value="InterPro"/>
</dbReference>
<evidence type="ECO:0000313" key="7">
    <source>
        <dbReference type="Proteomes" id="UP000033220"/>
    </source>
</evidence>
<feature type="signal peptide" evidence="4">
    <location>
        <begin position="1"/>
        <end position="34"/>
    </location>
</feature>
<comment type="subcellular location">
    <subcellularLocation>
        <location evidence="1">Periplasm</location>
    </subcellularLocation>
</comment>
<dbReference type="Gene3D" id="3.90.1210.10">
    <property type="entry name" value="Antifreeze-like/N-acetylneuraminic acid synthase C-terminal domain"/>
    <property type="match status" value="1"/>
</dbReference>
<dbReference type="GO" id="GO:0042597">
    <property type="term" value="C:periplasmic space"/>
    <property type="evidence" value="ECO:0007669"/>
    <property type="project" value="UniProtKB-SubCell"/>
</dbReference>
<dbReference type="OrthoDB" id="7727421at2"/>
<proteinExistence type="predicted"/>
<dbReference type="PANTHER" id="PTHR36307:SF1">
    <property type="entry name" value="FLAGELLA BASAL BODY P-RING FORMATION PROTEIN FLGA"/>
    <property type="match status" value="1"/>
</dbReference>
<evidence type="ECO:0000256" key="1">
    <source>
        <dbReference type="ARBA" id="ARBA00004418"/>
    </source>
</evidence>
<dbReference type="InterPro" id="IPR013974">
    <property type="entry name" value="SAF"/>
</dbReference>
<dbReference type="AlphaFoldDB" id="H6SME3"/>
<dbReference type="SMART" id="SM00858">
    <property type="entry name" value="SAF"/>
    <property type="match status" value="1"/>
</dbReference>
<dbReference type="Pfam" id="PF13144">
    <property type="entry name" value="ChapFlgA"/>
    <property type="match status" value="1"/>
</dbReference>
<dbReference type="CDD" id="cd11614">
    <property type="entry name" value="SAF_CpaB_FlgA_like"/>
    <property type="match status" value="1"/>
</dbReference>
<accession>H6SME3</accession>
<reference evidence="6 7" key="1">
    <citation type="submission" date="2012-02" db="EMBL/GenBank/DDBJ databases">
        <title>Shotgun genome sequence of Phaeospirillum photometricum DSM 122.</title>
        <authorList>
            <person name="Duquesne K."/>
            <person name="Sturgis J."/>
        </authorList>
    </citation>
    <scope>NUCLEOTIDE SEQUENCE [LARGE SCALE GENOMIC DNA]</scope>
    <source>
        <strain evidence="7">DSM122</strain>
    </source>
</reference>
<evidence type="ECO:0000313" key="6">
    <source>
        <dbReference type="EMBL" id="CCG06826.1"/>
    </source>
</evidence>